<dbReference type="Pfam" id="PF05699">
    <property type="entry name" value="Dimer_Tnp_hAT"/>
    <property type="match status" value="1"/>
</dbReference>
<dbReference type="InterPro" id="IPR008906">
    <property type="entry name" value="HATC_C_dom"/>
</dbReference>
<dbReference type="PANTHER" id="PTHR46481">
    <property type="entry name" value="ZINC FINGER BED DOMAIN-CONTAINING PROTEIN 4"/>
    <property type="match status" value="1"/>
</dbReference>
<gene>
    <name evidence="8" type="ORF">Zmor_003318</name>
</gene>
<dbReference type="Proteomes" id="UP001168821">
    <property type="component" value="Unassembled WGS sequence"/>
</dbReference>
<evidence type="ECO:0000256" key="2">
    <source>
        <dbReference type="ARBA" id="ARBA00022723"/>
    </source>
</evidence>
<organism evidence="8 9">
    <name type="scientific">Zophobas morio</name>
    <dbReference type="NCBI Taxonomy" id="2755281"/>
    <lineage>
        <taxon>Eukaryota</taxon>
        <taxon>Metazoa</taxon>
        <taxon>Ecdysozoa</taxon>
        <taxon>Arthropoda</taxon>
        <taxon>Hexapoda</taxon>
        <taxon>Insecta</taxon>
        <taxon>Pterygota</taxon>
        <taxon>Neoptera</taxon>
        <taxon>Endopterygota</taxon>
        <taxon>Coleoptera</taxon>
        <taxon>Polyphaga</taxon>
        <taxon>Cucujiformia</taxon>
        <taxon>Tenebrionidae</taxon>
        <taxon>Zophobas</taxon>
    </lineage>
</organism>
<sequence>MGRPAKYKQYIREYFTVKTKNNKIVYTCNFCNGKYAKNFHRMAKHLLKCPKSMLSNSQRNAIKRCFSRETEPTEVVELNECPQSSSSGIIKYIHEDKSNRPGSLSPSNLQVLMETKEEIKNFSCTDIVAKSQLSASASASTITIVDMDMDMNDVQCCSKSINDANNTLTNFVDRIVTEEQDAIWALLARACYATGTPLSFTENKYWQKAFKALRPSFTLPSRFVLSSRLLDNEYLKIKESVTLELASASYLSVQLDGWSNVRCEPIINVVLTTPRPIVYKIIDTQEKKHTAEYMADIIQEVFSEIGVDRIVSVITDNAKNMEKARNIVLEKYPDRSISLYGCVAHIFNLFIKDVCKLEPFLKIEELARKIIRKIKYSHDNIDQFKNYQKEYNTGRTLKLPVATRWASIVYCIRSLIENIQPLQRIAISPKANLPEDLKDNILDNKNFWTTLQYLHAITSPVAKWIKILESSHCRINYVIPSFVDIKKQIIEKTVDSTYERFKLYADQILDLLEHRKQMAVKDIHKAAHLLDPRSKGKCLSPCECVDAMEFIEKLSKCFLQESEQGNVIAELAMYRNSTGLWKKPFVQSSLNLRTDKTQISSLTWWRGICGSTSLSKVATAILESPSTTACTERSFSTSAFIHSNRRNRLKNKTVAKLSYIKSNLSLQNSTYDYEDDNENILKLQDDVDDVDIAEDNISVDESETNEDSDMEVEEAFILHVVDEDQ</sequence>
<keyword evidence="5" id="KW-0539">Nucleus</keyword>
<evidence type="ECO:0000256" key="3">
    <source>
        <dbReference type="ARBA" id="ARBA00022771"/>
    </source>
</evidence>
<reference evidence="8" key="1">
    <citation type="journal article" date="2023" name="G3 (Bethesda)">
        <title>Whole genome assemblies of Zophobas morio and Tenebrio molitor.</title>
        <authorList>
            <person name="Kaur S."/>
            <person name="Stinson S.A."/>
            <person name="diCenzo G.C."/>
        </authorList>
    </citation>
    <scope>NUCLEOTIDE SEQUENCE</scope>
    <source>
        <strain evidence="8">QUZm001</strain>
    </source>
</reference>
<dbReference type="GO" id="GO:0008270">
    <property type="term" value="F:zinc ion binding"/>
    <property type="evidence" value="ECO:0007669"/>
    <property type="project" value="UniProtKB-KW"/>
</dbReference>
<evidence type="ECO:0000259" key="6">
    <source>
        <dbReference type="Pfam" id="PF04937"/>
    </source>
</evidence>
<feature type="domain" description="DUF659" evidence="6">
    <location>
        <begin position="221"/>
        <end position="370"/>
    </location>
</feature>
<proteinExistence type="predicted"/>
<dbReference type="AlphaFoldDB" id="A0AA38HP47"/>
<keyword evidence="4" id="KW-0862">Zinc</keyword>
<comment type="caution">
    <text evidence="8">The sequence shown here is derived from an EMBL/GenBank/DDBJ whole genome shotgun (WGS) entry which is preliminary data.</text>
</comment>
<feature type="domain" description="HAT C-terminal dimerisation" evidence="7">
    <location>
        <begin position="593"/>
        <end position="664"/>
    </location>
</feature>
<dbReference type="EMBL" id="JALNTZ010000010">
    <property type="protein sequence ID" value="KAJ3639992.1"/>
    <property type="molecule type" value="Genomic_DNA"/>
</dbReference>
<evidence type="ECO:0000256" key="4">
    <source>
        <dbReference type="ARBA" id="ARBA00022833"/>
    </source>
</evidence>
<evidence type="ECO:0000256" key="1">
    <source>
        <dbReference type="ARBA" id="ARBA00004123"/>
    </source>
</evidence>
<keyword evidence="3" id="KW-0863">Zinc-finger</keyword>
<dbReference type="GO" id="GO:0005634">
    <property type="term" value="C:nucleus"/>
    <property type="evidence" value="ECO:0007669"/>
    <property type="project" value="UniProtKB-SubCell"/>
</dbReference>
<name>A0AA38HP47_9CUCU</name>
<dbReference type="InterPro" id="IPR012337">
    <property type="entry name" value="RNaseH-like_sf"/>
</dbReference>
<evidence type="ECO:0008006" key="10">
    <source>
        <dbReference type="Google" id="ProtNLM"/>
    </source>
</evidence>
<dbReference type="InterPro" id="IPR052035">
    <property type="entry name" value="ZnF_BED_domain_contain"/>
</dbReference>
<protein>
    <recommendedName>
        <fullName evidence="10">DUF659 domain-containing protein</fullName>
    </recommendedName>
</protein>
<evidence type="ECO:0000313" key="9">
    <source>
        <dbReference type="Proteomes" id="UP001168821"/>
    </source>
</evidence>
<dbReference type="InterPro" id="IPR007021">
    <property type="entry name" value="DUF659"/>
</dbReference>
<comment type="subcellular location">
    <subcellularLocation>
        <location evidence="1">Nucleus</location>
    </subcellularLocation>
</comment>
<keyword evidence="9" id="KW-1185">Reference proteome</keyword>
<keyword evidence="2" id="KW-0479">Metal-binding</keyword>
<dbReference type="PANTHER" id="PTHR46481:SF10">
    <property type="entry name" value="ZINC FINGER BED DOMAIN-CONTAINING PROTEIN 39"/>
    <property type="match status" value="1"/>
</dbReference>
<evidence type="ECO:0000259" key="7">
    <source>
        <dbReference type="Pfam" id="PF05699"/>
    </source>
</evidence>
<evidence type="ECO:0000256" key="5">
    <source>
        <dbReference type="ARBA" id="ARBA00023242"/>
    </source>
</evidence>
<dbReference type="SUPFAM" id="SSF53098">
    <property type="entry name" value="Ribonuclease H-like"/>
    <property type="match status" value="1"/>
</dbReference>
<dbReference type="GO" id="GO:0046983">
    <property type="term" value="F:protein dimerization activity"/>
    <property type="evidence" value="ECO:0007669"/>
    <property type="project" value="InterPro"/>
</dbReference>
<accession>A0AA38HP47</accession>
<evidence type="ECO:0000313" key="8">
    <source>
        <dbReference type="EMBL" id="KAJ3639992.1"/>
    </source>
</evidence>
<dbReference type="Pfam" id="PF04937">
    <property type="entry name" value="DUF659"/>
    <property type="match status" value="1"/>
</dbReference>